<dbReference type="PROSITE" id="PS51456">
    <property type="entry name" value="MYOSIN_MOTOR"/>
    <property type="match status" value="1"/>
</dbReference>
<dbReference type="GO" id="GO:0005737">
    <property type="term" value="C:cytoplasm"/>
    <property type="evidence" value="ECO:0007669"/>
    <property type="project" value="TreeGrafter"/>
</dbReference>
<dbReference type="GO" id="GO:0016020">
    <property type="term" value="C:membrane"/>
    <property type="evidence" value="ECO:0007669"/>
    <property type="project" value="TreeGrafter"/>
</dbReference>
<sequence length="766" mass="86776">MKFYATVAASNSQWSSQRVERIESRVLDSNPLMEAFGNACTLRNSNSSRFGKYIQLQLNSLKTWMILSGLLHLGNVSFCDSPDESQPCEVFSSAKEFIDSTSNLLKIPAEDLLDRLRNRTITAGKQQALKKPCKKAECDSRRDCLAKSIYARLFDWLVTVINESICADSTIWSNFIGLLDVYGFESFPQNNLEQLCINYANEKLQQHFVTHYLKVQQDEYAAEGLEWSFISYQDNQGCVDLMEGSPVSIFSILNEECRLNRSSDASQLQSRFEKSLSHNKCFGRDKFSGKPNFIVSHYAGKVTYQIVDMVVKNKDPVPPELIQLLQESTDNLLQRLFPLENSKPPDVSTYSRTSPTTVVSKFKGSLESLMQILHNTTPHYIRCIKPNMDCRAMDFRKEEVLSQLEACGIVETINISAAGFPIRISFQSFAERYGLIAPSQHRIEMQNHVNGLSPAKKRRGPDLEEGSNELQLISQAILHAALPQLYVDTTSPNTLAHCGTTKVFLTHSVIDLLEKQRERVFSQRAFCIQCCWRRYRQRKLARQRRAATAIQADDIKLCNGVKSIQDVYNLQADLDVLFDLAAKGQMTFYIDKCKVMHLGANNMETLSCPYFLHFLKEKLEALAAVELDDSSEMENTQTLKGSPVKGLNTSKTDSMQESPQITNEVFQSWILGFVLSRAPPIRKTVMADGFNRHLYLLACLNVLSRNNGYKAEVNRSEHGITSIRALPQRAVKFHCKRSPLHFANICPEALNHNVSGFNEILLEKVK</sequence>
<evidence type="ECO:0000313" key="13">
    <source>
        <dbReference type="Proteomes" id="UP001181693"/>
    </source>
</evidence>
<dbReference type="PANTHER" id="PTHR13140">
    <property type="entry name" value="MYOSIN"/>
    <property type="match status" value="1"/>
</dbReference>
<protein>
    <recommendedName>
        <fullName evidence="8">Unconventional myosin-XIX</fullName>
    </recommendedName>
</protein>
<dbReference type="Proteomes" id="UP001181693">
    <property type="component" value="Unassembled WGS sequence"/>
</dbReference>
<dbReference type="GO" id="GO:0016459">
    <property type="term" value="C:myosin complex"/>
    <property type="evidence" value="ECO:0007669"/>
    <property type="project" value="UniProtKB-KW"/>
</dbReference>
<dbReference type="GO" id="GO:0051015">
    <property type="term" value="F:actin filament binding"/>
    <property type="evidence" value="ECO:0007669"/>
    <property type="project" value="TreeGrafter"/>
</dbReference>
<dbReference type="SMART" id="SM00242">
    <property type="entry name" value="MYSc"/>
    <property type="match status" value="1"/>
</dbReference>
<comment type="caution">
    <text evidence="9">Lacks conserved residue(s) required for the propagation of feature annotation.</text>
</comment>
<dbReference type="Gene3D" id="1.20.120.720">
    <property type="entry name" value="Myosin VI head, motor domain, U50 subdomain"/>
    <property type="match status" value="1"/>
</dbReference>
<evidence type="ECO:0000256" key="1">
    <source>
        <dbReference type="ARBA" id="ARBA00022737"/>
    </source>
</evidence>
<dbReference type="InterPro" id="IPR027417">
    <property type="entry name" value="P-loop_NTPase"/>
</dbReference>
<dbReference type="Pfam" id="PF00063">
    <property type="entry name" value="Myosin_head"/>
    <property type="match status" value="2"/>
</dbReference>
<evidence type="ECO:0000256" key="5">
    <source>
        <dbReference type="ARBA" id="ARBA00023175"/>
    </source>
</evidence>
<evidence type="ECO:0000256" key="2">
    <source>
        <dbReference type="ARBA" id="ARBA00022741"/>
    </source>
</evidence>
<gene>
    <name evidence="12" type="ORF">GDO54_001406</name>
</gene>
<dbReference type="GO" id="GO:0000146">
    <property type="term" value="F:microfilament motor activity"/>
    <property type="evidence" value="ECO:0007669"/>
    <property type="project" value="TreeGrafter"/>
</dbReference>
<feature type="region of interest" description="Disordered" evidence="10">
    <location>
        <begin position="634"/>
        <end position="656"/>
    </location>
</feature>
<keyword evidence="1" id="KW-0677">Repeat</keyword>
<evidence type="ECO:0000256" key="3">
    <source>
        <dbReference type="ARBA" id="ARBA00022840"/>
    </source>
</evidence>
<keyword evidence="5" id="KW-0505">Motor protein</keyword>
<keyword evidence="6 9" id="KW-0009">Actin-binding</keyword>
<dbReference type="AlphaFoldDB" id="A0AAV3B658"/>
<evidence type="ECO:0000256" key="9">
    <source>
        <dbReference type="PROSITE-ProRule" id="PRU00782"/>
    </source>
</evidence>
<feature type="region of interest" description="Actin-binding" evidence="9">
    <location>
        <begin position="366"/>
        <end position="388"/>
    </location>
</feature>
<dbReference type="PANTHER" id="PTHR13140:SF289">
    <property type="entry name" value="UNCONVENTIONAL MYOSIN-XIX"/>
    <property type="match status" value="1"/>
</dbReference>
<comment type="function">
    <text evidence="7">Actin-based motor molecule with ATPase activity that localizes to the mitochondrion outer membrane. Motor protein that moves towards the plus-end of actin filaments. Required for mitochondrial inheritance during mitosis. May be involved in mitochondrial transport or positioning.</text>
</comment>
<evidence type="ECO:0000256" key="7">
    <source>
        <dbReference type="ARBA" id="ARBA00054433"/>
    </source>
</evidence>
<dbReference type="Gene3D" id="3.40.850.10">
    <property type="entry name" value="Kinesin motor domain"/>
    <property type="match status" value="2"/>
</dbReference>
<proteinExistence type="inferred from homology"/>
<dbReference type="InterPro" id="IPR036961">
    <property type="entry name" value="Kinesin_motor_dom_sf"/>
</dbReference>
<keyword evidence="13" id="KW-1185">Reference proteome</keyword>
<comment type="similarity">
    <text evidence="9">Belongs to the TRAFAC class myosin-kinesin ATPase superfamily. Myosin family.</text>
</comment>
<keyword evidence="4 9" id="KW-0518">Myosin</keyword>
<evidence type="ECO:0000256" key="10">
    <source>
        <dbReference type="SAM" id="MobiDB-lite"/>
    </source>
</evidence>
<reference evidence="12" key="1">
    <citation type="thesis" date="2020" institute="ProQuest LLC" country="789 East Eisenhower Parkway, Ann Arbor, MI, USA">
        <title>Comparative Genomics and Chromosome Evolution.</title>
        <authorList>
            <person name="Mudd A.B."/>
        </authorList>
    </citation>
    <scope>NUCLEOTIDE SEQUENCE</scope>
    <source>
        <strain evidence="12">1538</strain>
        <tissue evidence="12">Blood</tissue>
    </source>
</reference>
<feature type="compositionally biased region" description="Polar residues" evidence="10">
    <location>
        <begin position="647"/>
        <end position="656"/>
    </location>
</feature>
<name>A0AAV3B658_PYXAD</name>
<keyword evidence="2" id="KW-0547">Nucleotide-binding</keyword>
<comment type="caution">
    <text evidence="12">The sequence shown here is derived from an EMBL/GenBank/DDBJ whole genome shotgun (WGS) entry which is preliminary data.</text>
</comment>
<dbReference type="FunFam" id="1.20.58.530:FF:000013">
    <property type="entry name" value="Unconventional myosin-XIX"/>
    <property type="match status" value="1"/>
</dbReference>
<accession>A0AAV3B658</accession>
<evidence type="ECO:0000256" key="8">
    <source>
        <dbReference type="ARBA" id="ARBA00073674"/>
    </source>
</evidence>
<dbReference type="EMBL" id="DYDO01000001">
    <property type="protein sequence ID" value="DBA33768.1"/>
    <property type="molecule type" value="Genomic_DNA"/>
</dbReference>
<feature type="domain" description="Myosin motor" evidence="11">
    <location>
        <begin position="1"/>
        <end position="518"/>
    </location>
</feature>
<dbReference type="Gene3D" id="1.20.58.530">
    <property type="match status" value="1"/>
</dbReference>
<organism evidence="12 13">
    <name type="scientific">Pyxicephalus adspersus</name>
    <name type="common">African bullfrog</name>
    <dbReference type="NCBI Taxonomy" id="30357"/>
    <lineage>
        <taxon>Eukaryota</taxon>
        <taxon>Metazoa</taxon>
        <taxon>Chordata</taxon>
        <taxon>Craniata</taxon>
        <taxon>Vertebrata</taxon>
        <taxon>Euteleostomi</taxon>
        <taxon>Amphibia</taxon>
        <taxon>Batrachia</taxon>
        <taxon>Anura</taxon>
        <taxon>Neobatrachia</taxon>
        <taxon>Ranoidea</taxon>
        <taxon>Pyxicephalidae</taxon>
        <taxon>Pyxicephalinae</taxon>
        <taxon>Pyxicephalus</taxon>
    </lineage>
</organism>
<dbReference type="Gene3D" id="1.20.5.4820">
    <property type="match status" value="1"/>
</dbReference>
<evidence type="ECO:0000313" key="12">
    <source>
        <dbReference type="EMBL" id="DBA33768.1"/>
    </source>
</evidence>
<dbReference type="GO" id="GO:0007015">
    <property type="term" value="P:actin filament organization"/>
    <property type="evidence" value="ECO:0007669"/>
    <property type="project" value="TreeGrafter"/>
</dbReference>
<evidence type="ECO:0000256" key="6">
    <source>
        <dbReference type="ARBA" id="ARBA00023203"/>
    </source>
</evidence>
<dbReference type="SUPFAM" id="SSF52540">
    <property type="entry name" value="P-loop containing nucleoside triphosphate hydrolases"/>
    <property type="match status" value="1"/>
</dbReference>
<dbReference type="InterPro" id="IPR001609">
    <property type="entry name" value="Myosin_head_motor_dom-like"/>
</dbReference>
<keyword evidence="3" id="KW-0067">ATP-binding</keyword>
<dbReference type="GO" id="GO:0005524">
    <property type="term" value="F:ATP binding"/>
    <property type="evidence" value="ECO:0007669"/>
    <property type="project" value="UniProtKB-KW"/>
</dbReference>
<evidence type="ECO:0000256" key="4">
    <source>
        <dbReference type="ARBA" id="ARBA00023123"/>
    </source>
</evidence>
<evidence type="ECO:0000259" key="11">
    <source>
        <dbReference type="PROSITE" id="PS51456"/>
    </source>
</evidence>